<gene>
    <name evidence="1" type="ORF">V5O48_009841</name>
</gene>
<organism evidence="1 2">
    <name type="scientific">Marasmius crinis-equi</name>
    <dbReference type="NCBI Taxonomy" id="585013"/>
    <lineage>
        <taxon>Eukaryota</taxon>
        <taxon>Fungi</taxon>
        <taxon>Dikarya</taxon>
        <taxon>Basidiomycota</taxon>
        <taxon>Agaricomycotina</taxon>
        <taxon>Agaricomycetes</taxon>
        <taxon>Agaricomycetidae</taxon>
        <taxon>Agaricales</taxon>
        <taxon>Marasmiineae</taxon>
        <taxon>Marasmiaceae</taxon>
        <taxon>Marasmius</taxon>
    </lineage>
</organism>
<sequence>IDKSVDAFCAFEIAPSLDRPTVSGVVTALLDEFGGKAKVPWDQIIHYKSIRTYDDFAPDVEEKLAIVEKPETSVSLQSRVSLSQENLVKILCDVHFKDLSVLELGELYYDTPEEHQNAWEHLFDALRFKEGKESLLLKLRTLTFCGPDLEWTDSTLLDMLSSRRDPALTPHRLERLELYNAYSKASSGWDVRSEGALARLWELCEGDWYANVG</sequence>
<comment type="caution">
    <text evidence="1">The sequence shown here is derived from an EMBL/GenBank/DDBJ whole genome shotgun (WGS) entry which is preliminary data.</text>
</comment>
<evidence type="ECO:0000313" key="2">
    <source>
        <dbReference type="Proteomes" id="UP001465976"/>
    </source>
</evidence>
<keyword evidence="2" id="KW-1185">Reference proteome</keyword>
<accession>A0ABR3FA11</accession>
<protein>
    <submittedName>
        <fullName evidence="1">Uncharacterized protein</fullName>
    </submittedName>
</protein>
<reference evidence="1 2" key="1">
    <citation type="submission" date="2024-02" db="EMBL/GenBank/DDBJ databases">
        <title>A draft genome for the cacao thread blight pathogen Marasmius crinis-equi.</title>
        <authorList>
            <person name="Cohen S.P."/>
            <person name="Baruah I.K."/>
            <person name="Amoako-Attah I."/>
            <person name="Bukari Y."/>
            <person name="Meinhardt L.W."/>
            <person name="Bailey B.A."/>
        </authorList>
    </citation>
    <scope>NUCLEOTIDE SEQUENCE [LARGE SCALE GENOMIC DNA]</scope>
    <source>
        <strain evidence="1 2">GH-76</strain>
    </source>
</reference>
<feature type="non-terminal residue" evidence="1">
    <location>
        <position position="1"/>
    </location>
</feature>
<dbReference type="EMBL" id="JBAHYK010000670">
    <property type="protein sequence ID" value="KAL0572114.1"/>
    <property type="molecule type" value="Genomic_DNA"/>
</dbReference>
<evidence type="ECO:0000313" key="1">
    <source>
        <dbReference type="EMBL" id="KAL0572114.1"/>
    </source>
</evidence>
<dbReference type="Proteomes" id="UP001465976">
    <property type="component" value="Unassembled WGS sequence"/>
</dbReference>
<proteinExistence type="predicted"/>
<name>A0ABR3FA11_9AGAR</name>